<accession>A0A286UMS6</accession>
<dbReference type="InParanoid" id="A0A286UMS6"/>
<dbReference type="Proteomes" id="UP000217199">
    <property type="component" value="Unassembled WGS sequence"/>
</dbReference>
<dbReference type="EMBL" id="NBII01000003">
    <property type="protein sequence ID" value="PAV20872.1"/>
    <property type="molecule type" value="Genomic_DNA"/>
</dbReference>
<name>A0A286UMS6_9AGAM</name>
<reference evidence="1 2" key="1">
    <citation type="journal article" date="2017" name="Mol. Ecol.">
        <title>Comparative and population genomic landscape of Phellinus noxius: A hypervariable fungus causing root rot in trees.</title>
        <authorList>
            <person name="Chung C.L."/>
            <person name="Lee T.J."/>
            <person name="Akiba M."/>
            <person name="Lee H.H."/>
            <person name="Kuo T.H."/>
            <person name="Liu D."/>
            <person name="Ke H.M."/>
            <person name="Yokoi T."/>
            <person name="Roa M.B."/>
            <person name="Lu M.J."/>
            <person name="Chang Y.Y."/>
            <person name="Ann P.J."/>
            <person name="Tsai J.N."/>
            <person name="Chen C.Y."/>
            <person name="Tzean S.S."/>
            <person name="Ota Y."/>
            <person name="Hattori T."/>
            <person name="Sahashi N."/>
            <person name="Liou R.F."/>
            <person name="Kikuchi T."/>
            <person name="Tsai I.J."/>
        </authorList>
    </citation>
    <scope>NUCLEOTIDE SEQUENCE [LARGE SCALE GENOMIC DNA]</scope>
    <source>
        <strain evidence="1 2">FFPRI411160</strain>
    </source>
</reference>
<sequence>MATKRPGSILHYLLSKYVTSTLNLSCQDCGAPAERRARQRETDPLNSSVEAPFGACTTPIECTFFYDKHPENEKKRGRRRKKHIG</sequence>
<gene>
    <name evidence="1" type="ORF">PNOK_0349900</name>
</gene>
<comment type="caution">
    <text evidence="1">The sequence shown here is derived from an EMBL/GenBank/DDBJ whole genome shotgun (WGS) entry which is preliminary data.</text>
</comment>
<proteinExistence type="predicted"/>
<evidence type="ECO:0000313" key="1">
    <source>
        <dbReference type="EMBL" id="PAV20872.1"/>
    </source>
</evidence>
<keyword evidence="2" id="KW-1185">Reference proteome</keyword>
<protein>
    <submittedName>
        <fullName evidence="1">Uncharacterized protein</fullName>
    </submittedName>
</protein>
<dbReference type="AlphaFoldDB" id="A0A286UMS6"/>
<evidence type="ECO:0000313" key="2">
    <source>
        <dbReference type="Proteomes" id="UP000217199"/>
    </source>
</evidence>
<organism evidence="1 2">
    <name type="scientific">Pyrrhoderma noxium</name>
    <dbReference type="NCBI Taxonomy" id="2282107"/>
    <lineage>
        <taxon>Eukaryota</taxon>
        <taxon>Fungi</taxon>
        <taxon>Dikarya</taxon>
        <taxon>Basidiomycota</taxon>
        <taxon>Agaricomycotina</taxon>
        <taxon>Agaricomycetes</taxon>
        <taxon>Hymenochaetales</taxon>
        <taxon>Hymenochaetaceae</taxon>
        <taxon>Pyrrhoderma</taxon>
    </lineage>
</organism>